<feature type="region of interest" description="Disordered" evidence="1">
    <location>
        <begin position="152"/>
        <end position="186"/>
    </location>
</feature>
<dbReference type="AlphaFoldDB" id="A0A8P0PKC1"/>
<reference evidence="3 4" key="1">
    <citation type="journal article" date="2005" name="Nature">
        <title>Genome sequence, comparative analysis and haplotype structure of the domestic dog.</title>
        <authorList>
            <consortium name="Broad Sequencing Platform"/>
            <person name="Lindblad-Toh K."/>
            <person name="Wade C.M."/>
            <person name="Mikkelsen T.S."/>
            <person name="Karlsson E.K."/>
            <person name="Jaffe D.B."/>
            <person name="Kamal M."/>
            <person name="Clamp M."/>
            <person name="Chang J.L."/>
            <person name="Kulbokas E.J. III"/>
            <person name="Zody M.C."/>
            <person name="Mauceli E."/>
            <person name="Xie X."/>
            <person name="Breen M."/>
            <person name="Wayne R.K."/>
            <person name="Ostrander E.A."/>
            <person name="Ponting C.P."/>
            <person name="Galibert F."/>
            <person name="Smith D.R."/>
            <person name="DeJong P.J."/>
            <person name="Kirkness E."/>
            <person name="Alvarez P."/>
            <person name="Biagi T."/>
            <person name="Brockman W."/>
            <person name="Butler J."/>
            <person name="Chin C.W."/>
            <person name="Cook A."/>
            <person name="Cuff J."/>
            <person name="Daly M.J."/>
            <person name="DeCaprio D."/>
            <person name="Gnerre S."/>
            <person name="Grabherr M."/>
            <person name="Kellis M."/>
            <person name="Kleber M."/>
            <person name="Bardeleben C."/>
            <person name="Goodstadt L."/>
            <person name="Heger A."/>
            <person name="Hitte C."/>
            <person name="Kim L."/>
            <person name="Koepfli K.P."/>
            <person name="Parker H.G."/>
            <person name="Pollinger J.P."/>
            <person name="Searle S.M."/>
            <person name="Sutter N.B."/>
            <person name="Thomas R."/>
            <person name="Webber C."/>
            <person name="Baldwin J."/>
            <person name="Abebe A."/>
            <person name="Abouelleil A."/>
            <person name="Aftuck L."/>
            <person name="Ait-Zahra M."/>
            <person name="Aldredge T."/>
            <person name="Allen N."/>
            <person name="An P."/>
            <person name="Anderson S."/>
            <person name="Antoine C."/>
            <person name="Arachchi H."/>
            <person name="Aslam A."/>
            <person name="Ayotte L."/>
            <person name="Bachantsang P."/>
            <person name="Barry A."/>
            <person name="Bayul T."/>
            <person name="Benamara M."/>
            <person name="Berlin A."/>
            <person name="Bessette D."/>
            <person name="Blitshteyn B."/>
            <person name="Bloom T."/>
            <person name="Blye J."/>
            <person name="Boguslavskiy L."/>
            <person name="Bonnet C."/>
            <person name="Boukhgalter B."/>
            <person name="Brown A."/>
            <person name="Cahill P."/>
            <person name="Calixte N."/>
            <person name="Camarata J."/>
            <person name="Cheshatsang Y."/>
            <person name="Chu J."/>
            <person name="Citroen M."/>
            <person name="Collymore A."/>
            <person name="Cooke P."/>
            <person name="Dawoe T."/>
            <person name="Daza R."/>
            <person name="Decktor K."/>
            <person name="DeGray S."/>
            <person name="Dhargay N."/>
            <person name="Dooley K."/>
            <person name="Dooley K."/>
            <person name="Dorje P."/>
            <person name="Dorjee K."/>
            <person name="Dorris L."/>
            <person name="Duffey N."/>
            <person name="Dupes A."/>
            <person name="Egbiremolen O."/>
            <person name="Elong R."/>
            <person name="Falk J."/>
            <person name="Farina A."/>
            <person name="Faro S."/>
            <person name="Ferguson D."/>
            <person name="Ferreira P."/>
            <person name="Fisher S."/>
            <person name="FitzGerald M."/>
            <person name="Foley K."/>
            <person name="Foley C."/>
            <person name="Franke A."/>
            <person name="Friedrich D."/>
            <person name="Gage D."/>
            <person name="Garber M."/>
            <person name="Gearin G."/>
            <person name="Giannoukos G."/>
            <person name="Goode T."/>
            <person name="Goyette A."/>
            <person name="Graham J."/>
            <person name="Grandbois E."/>
            <person name="Gyaltsen K."/>
            <person name="Hafez N."/>
            <person name="Hagopian D."/>
            <person name="Hagos B."/>
            <person name="Hall J."/>
            <person name="Healy C."/>
            <person name="Hegarty R."/>
            <person name="Honan T."/>
            <person name="Horn A."/>
            <person name="Houde N."/>
            <person name="Hughes L."/>
            <person name="Hunnicutt L."/>
            <person name="Husby M."/>
            <person name="Jester B."/>
            <person name="Jones C."/>
            <person name="Kamat A."/>
            <person name="Kanga B."/>
            <person name="Kells C."/>
            <person name="Khazanovich D."/>
            <person name="Kieu A.C."/>
            <person name="Kisner P."/>
            <person name="Kumar M."/>
            <person name="Lance K."/>
            <person name="Landers T."/>
            <person name="Lara M."/>
            <person name="Lee W."/>
            <person name="Leger J.P."/>
            <person name="Lennon N."/>
            <person name="Leuper L."/>
            <person name="LeVine S."/>
            <person name="Liu J."/>
            <person name="Liu X."/>
            <person name="Lokyitsang Y."/>
            <person name="Lokyitsang T."/>
            <person name="Lui A."/>
            <person name="Macdonald J."/>
            <person name="Major J."/>
            <person name="Marabella R."/>
            <person name="Maru K."/>
            <person name="Matthews C."/>
            <person name="McDonough S."/>
            <person name="Mehta T."/>
            <person name="Meldrim J."/>
            <person name="Melnikov A."/>
            <person name="Meneus L."/>
            <person name="Mihalev A."/>
            <person name="Mihova T."/>
            <person name="Miller K."/>
            <person name="Mittelman R."/>
            <person name="Mlenga V."/>
            <person name="Mulrain L."/>
            <person name="Munson G."/>
            <person name="Navidi A."/>
            <person name="Naylor J."/>
            <person name="Nguyen T."/>
            <person name="Nguyen N."/>
            <person name="Nguyen C."/>
            <person name="Nguyen T."/>
            <person name="Nicol R."/>
            <person name="Norbu N."/>
            <person name="Norbu C."/>
            <person name="Novod N."/>
            <person name="Nyima T."/>
            <person name="Olandt P."/>
            <person name="O'Neill B."/>
            <person name="O'Neill K."/>
            <person name="Osman S."/>
            <person name="Oyono L."/>
            <person name="Patti C."/>
            <person name="Perrin D."/>
            <person name="Phunkhang P."/>
            <person name="Pierre F."/>
            <person name="Priest M."/>
            <person name="Rachupka A."/>
            <person name="Raghuraman S."/>
            <person name="Rameau R."/>
            <person name="Ray V."/>
            <person name="Raymond C."/>
            <person name="Rege F."/>
            <person name="Rise C."/>
            <person name="Rogers J."/>
            <person name="Rogov P."/>
            <person name="Sahalie J."/>
            <person name="Settipalli S."/>
            <person name="Sharpe T."/>
            <person name="Shea T."/>
            <person name="Sheehan M."/>
            <person name="Sherpa N."/>
            <person name="Shi J."/>
            <person name="Shih D."/>
            <person name="Sloan J."/>
            <person name="Smith C."/>
            <person name="Sparrow T."/>
            <person name="Stalker J."/>
            <person name="Stange-Thomann N."/>
            <person name="Stavropoulos S."/>
            <person name="Stone C."/>
            <person name="Stone S."/>
            <person name="Sykes S."/>
            <person name="Tchuinga P."/>
            <person name="Tenzing P."/>
            <person name="Tesfaye S."/>
            <person name="Thoulutsang D."/>
            <person name="Thoulutsang Y."/>
            <person name="Topham K."/>
            <person name="Topping I."/>
            <person name="Tsamla T."/>
            <person name="Vassiliev H."/>
            <person name="Venkataraman V."/>
            <person name="Vo A."/>
            <person name="Wangchuk T."/>
            <person name="Wangdi T."/>
            <person name="Weiand M."/>
            <person name="Wilkinson J."/>
            <person name="Wilson A."/>
            <person name="Yadav S."/>
            <person name="Yang S."/>
            <person name="Yang X."/>
            <person name="Young G."/>
            <person name="Yu Q."/>
            <person name="Zainoun J."/>
            <person name="Zembek L."/>
            <person name="Zimmer A."/>
            <person name="Lander E.S."/>
        </authorList>
    </citation>
    <scope>NUCLEOTIDE SEQUENCE [LARGE SCALE GENOMIC DNA]</scope>
    <source>
        <strain evidence="3">Boxer</strain>
    </source>
</reference>
<reference evidence="3" key="2">
    <citation type="submission" date="2025-08" db="UniProtKB">
        <authorList>
            <consortium name="Ensembl"/>
        </authorList>
    </citation>
    <scope>IDENTIFICATION</scope>
</reference>
<keyword evidence="2" id="KW-0732">Signal</keyword>
<dbReference type="Ensembl" id="ENSCAFT00000096837.1">
    <property type="protein sequence ID" value="ENSCAFP00000070603.1"/>
    <property type="gene ID" value="ENSCAFG00000031912.3"/>
</dbReference>
<name>A0A8P0PKC1_CANLF</name>
<dbReference type="Pfam" id="PF21009">
    <property type="entry name" value="SBSN_GxHH_rpt"/>
    <property type="match status" value="2"/>
</dbReference>
<evidence type="ECO:0000313" key="3">
    <source>
        <dbReference type="Ensembl" id="ENSCAFP00000070603.1"/>
    </source>
</evidence>
<protein>
    <submittedName>
        <fullName evidence="3">Suprabasin</fullName>
    </submittedName>
</protein>
<evidence type="ECO:0000256" key="2">
    <source>
        <dbReference type="SAM" id="SignalP"/>
    </source>
</evidence>
<evidence type="ECO:0000313" key="4">
    <source>
        <dbReference type="Proteomes" id="UP000002254"/>
    </source>
</evidence>
<organism evidence="3 4">
    <name type="scientific">Canis lupus familiaris</name>
    <name type="common">Dog</name>
    <name type="synonym">Canis familiaris</name>
    <dbReference type="NCBI Taxonomy" id="9615"/>
    <lineage>
        <taxon>Eukaryota</taxon>
        <taxon>Metazoa</taxon>
        <taxon>Chordata</taxon>
        <taxon>Craniata</taxon>
        <taxon>Vertebrata</taxon>
        <taxon>Euteleostomi</taxon>
        <taxon>Mammalia</taxon>
        <taxon>Eutheria</taxon>
        <taxon>Laurasiatheria</taxon>
        <taxon>Carnivora</taxon>
        <taxon>Caniformia</taxon>
        <taxon>Canidae</taxon>
        <taxon>Canis</taxon>
    </lineage>
</organism>
<dbReference type="PANTHER" id="PTHR23243:SF3">
    <property type="entry name" value="SUPRABASIN"/>
    <property type="match status" value="1"/>
</dbReference>
<gene>
    <name evidence="3" type="primary">SBSN</name>
</gene>
<feature type="chain" id="PRO_5035899629" evidence="2">
    <location>
        <begin position="24"/>
        <end position="463"/>
    </location>
</feature>
<sequence>MHLASVVSSCSLLLLLGALPGWAANDDPIEKVIEGINRGLTNAEREVGKALEGINNGITHAGREVEKVFNGLSHMGSQAGKELDKGVQGLNSGLDKVAHEINSGIGQAGKEAEKFVHGVNNAAGQAGKEADKVVQGVHDGVNQAGKEAEKFGQGVHHAAGQAGKEAEKLGQGVHHAAGQAGKEVDRLPQNVHNGVNQAGKEANQLLNGAHPGVSTGQHQHGGGATTTLTSGVSLPSSGGLGGEGGGPPGMAVGHLLVTNPLVLQFQASVNRPFISFPTLWQVSARSRSTRVHCLGRCSHAPFPLWTDSASQKPSDLSPSLAFPFFLCSLSLIPRSPLLAAFHSLRGKCKLAIRTPGWGASREAAEAAPSMCSLLLITPLDPLSLSLPPPTVSPSAASQQCAGEWEAAALSFPWLTGPPPPTHPHPAVKAPVGPWPLLWAQNEVLVLHFSLHLACQLLETGAKG</sequence>
<feature type="region of interest" description="Disordered" evidence="1">
    <location>
        <begin position="206"/>
        <end position="246"/>
    </location>
</feature>
<dbReference type="InterPro" id="IPR049502">
    <property type="entry name" value="SBSN_GxHH_rpt"/>
</dbReference>
<proteinExistence type="predicted"/>
<accession>A0A8P0PKC1</accession>
<dbReference type="Gene3D" id="1.20.120.20">
    <property type="entry name" value="Apolipoprotein"/>
    <property type="match status" value="1"/>
</dbReference>
<dbReference type="InterPro" id="IPR024153">
    <property type="entry name" value="Suprabasin"/>
</dbReference>
<feature type="signal peptide" evidence="2">
    <location>
        <begin position="1"/>
        <end position="23"/>
    </location>
</feature>
<feature type="compositionally biased region" description="Low complexity" evidence="1">
    <location>
        <begin position="225"/>
        <end position="237"/>
    </location>
</feature>
<dbReference type="Proteomes" id="UP000002254">
    <property type="component" value="Chromosome 1"/>
</dbReference>
<dbReference type="PANTHER" id="PTHR23243">
    <property type="entry name" value="SUPRABASAL-SPECIFIC PROTEIN SUPRABASIN"/>
    <property type="match status" value="1"/>
</dbReference>
<dbReference type="OrthoDB" id="9836354at2759"/>
<feature type="compositionally biased region" description="Low complexity" evidence="1">
    <location>
        <begin position="170"/>
        <end position="181"/>
    </location>
</feature>
<feature type="compositionally biased region" description="Low complexity" evidence="1">
    <location>
        <begin position="152"/>
        <end position="163"/>
    </location>
</feature>
<evidence type="ECO:0000256" key="1">
    <source>
        <dbReference type="SAM" id="MobiDB-lite"/>
    </source>
</evidence>